<dbReference type="PIRSF" id="PIRSF004923">
    <property type="entry name" value="RseC"/>
    <property type="match status" value="1"/>
</dbReference>
<dbReference type="Proteomes" id="UP000886469">
    <property type="component" value="Unassembled WGS sequence"/>
</dbReference>
<proteinExistence type="predicted"/>
<evidence type="ECO:0000256" key="1">
    <source>
        <dbReference type="SAM" id="Phobius"/>
    </source>
</evidence>
<accession>A0ABX1T8P7</accession>
<evidence type="ECO:0000313" key="2">
    <source>
        <dbReference type="EMBL" id="NMQ05504.1"/>
    </source>
</evidence>
<keyword evidence="3" id="KW-1185">Reference proteome</keyword>
<comment type="caution">
    <text evidence="2">The sequence shown here is derived from an EMBL/GenBank/DDBJ whole genome shotgun (WGS) entry which is preliminary data.</text>
</comment>
<dbReference type="InterPro" id="IPR007359">
    <property type="entry name" value="SigmaE_reg_RseC_MucC"/>
</dbReference>
<dbReference type="EMBL" id="SPMX01000022">
    <property type="protein sequence ID" value="NMQ05504.1"/>
    <property type="molecule type" value="Genomic_DNA"/>
</dbReference>
<feature type="transmembrane region" description="Helical" evidence="1">
    <location>
        <begin position="83"/>
        <end position="103"/>
    </location>
</feature>
<dbReference type="PANTHER" id="PTHR35867:SF1">
    <property type="entry name" value="PROTEIN RSEC"/>
    <property type="match status" value="1"/>
</dbReference>
<dbReference type="PANTHER" id="PTHR35867">
    <property type="entry name" value="PROTEIN RSEC"/>
    <property type="match status" value="1"/>
</dbReference>
<name>A0ABX1T8P7_9PROT</name>
<dbReference type="InterPro" id="IPR026268">
    <property type="entry name" value="RseC"/>
</dbReference>
<keyword evidence="1" id="KW-0472">Membrane</keyword>
<keyword evidence="1" id="KW-0812">Transmembrane</keyword>
<reference evidence="2" key="1">
    <citation type="submission" date="2019-03" db="EMBL/GenBank/DDBJ databases">
        <title>Metabolic reconstructions from genomes of highly enriched 'Candidatus Accumulibacter' and 'Candidatus Competibacter' bioreactor populations.</title>
        <authorList>
            <person name="Annavajhala M.K."/>
            <person name="Welles L."/>
            <person name="Abbas B."/>
            <person name="Sorokin D."/>
            <person name="Park H."/>
            <person name="Van Loosdrecht M."/>
            <person name="Chandran K."/>
        </authorList>
    </citation>
    <scope>NUCLEOTIDE SEQUENCE</scope>
    <source>
        <strain evidence="2">SBR_L</strain>
    </source>
</reference>
<keyword evidence="1" id="KW-1133">Transmembrane helix</keyword>
<organism evidence="2 3">
    <name type="scientific">Candidatus Accumulibacter contiguus</name>
    <dbReference type="NCBI Taxonomy" id="2954381"/>
    <lineage>
        <taxon>Bacteria</taxon>
        <taxon>Pseudomonadati</taxon>
        <taxon>Pseudomonadota</taxon>
        <taxon>Betaproteobacteria</taxon>
        <taxon>Candidatus Accumulibacter</taxon>
    </lineage>
</organism>
<sequence>MIRLSDRNTVEGIVRVVEVQDGVLWLQPEQTSTCGSCASAGQCGKGIGSLARRNEARRFSIAHQDGLGLGVGERIVVGIAPRILVKAALIAYGLPLTTALAAAGIAQSWFGGDLATLLAAATGLACGLWMARLGARRLSASGELAPRFLRRAKPGESDGGKSES</sequence>
<dbReference type="RefSeq" id="WP_169070234.1">
    <property type="nucleotide sequence ID" value="NZ_JAZKUC010000001.1"/>
</dbReference>
<feature type="transmembrane region" description="Helical" evidence="1">
    <location>
        <begin position="109"/>
        <end position="131"/>
    </location>
</feature>
<evidence type="ECO:0000313" key="3">
    <source>
        <dbReference type="Proteomes" id="UP000886469"/>
    </source>
</evidence>
<dbReference type="Pfam" id="PF04246">
    <property type="entry name" value="RseC_MucC"/>
    <property type="match status" value="1"/>
</dbReference>
<gene>
    <name evidence="2" type="ORF">E4Q08_09630</name>
</gene>
<protein>
    <submittedName>
        <fullName evidence="2">Fis family transcriptional regulator</fullName>
    </submittedName>
</protein>